<reference evidence="6 7" key="2">
    <citation type="submission" date="2017-02" db="EMBL/GenBank/DDBJ databases">
        <title>A genome survey and senescence transcriptome analysis in Lentinula edodes.</title>
        <authorList>
            <person name="Sakamoto Y."/>
            <person name="Nakade K."/>
            <person name="Sato S."/>
            <person name="Yoshida Y."/>
            <person name="Miyazaki K."/>
            <person name="Natsume S."/>
            <person name="Konno N."/>
        </authorList>
    </citation>
    <scope>NUCLEOTIDE SEQUENCE [LARGE SCALE GENOMIC DNA]</scope>
    <source>
        <strain evidence="6 7">NBRC 111202</strain>
    </source>
</reference>
<comment type="similarity">
    <text evidence="1">Belongs to the glycosyltransferase 90 family.</text>
</comment>
<keyword evidence="4" id="KW-1133">Transmembrane helix</keyword>
<keyword evidence="2 6" id="KW-0808">Transferase</keyword>
<evidence type="ECO:0000313" key="7">
    <source>
        <dbReference type="Proteomes" id="UP000188533"/>
    </source>
</evidence>
<sequence length="824" mass="92186">MHIRELAAKIRPRSPTNLRERNPPSLKSCEQLHPAFRSLIPDPRLEPAPHSNSVEMDDSDTPWIIPKQHRFSQRKWRPLLTLILLACSTVVILRVGLPAGLPSTTSSTSHSPPTSSPHPSTLTFSTHPITRMMAEAERRFQAKVNRQSKTLPEAIKEYKHRYGMSPPTGFDDWWEFASKNDVILVDEFDTLMRDLAPFYALRGQKEMGDYADTDEDPARLGSGLDRYGWALGGGSEMRRRIVEVASVASIDMVRIRNGTLSTVSISKDGFVDDEVSARAKGLKSMLGVSAPQLPDIDFPVNAKAEGRVIVPWDRWEVAGQNGMNGDKIGRGMGNRSYMEDTAPHDTKDTLHPLATFHPDWRGAGNVWDKWRRTCPPNSTARKSYTSLRSALIDSMSLSHIAASEKSGDSSASSSFSFAPSNSFDSVSFCDQPHLHYTQGHFFSDWRTLDDLYPVLSPARAKGFGDIKIPSHYYYGSTQAYTYGWDKATQKVQPVDRGEVAWGDVTDNEGVDDRDLIIDPAYDGHNNTANPPRNRKTGKVSKQNKIFWRGATTGGGNSPAGFAALYQRHRAVRMASWDAEGDVELWIPHPILHTNASSHPKALRKPVTLHHLTNIVDASLTAHKIPIATLNRAFMDVAFVKAQNAKQYPGGLKKLTEDHRFSSSVSLGNHWQYKYLLDLDGMSYSGRFMSFLSSDSVPIKSTVYEEFFSEWIEPWLHYIPLSSSYEEIYNIFGYFSGIPAEVMEQIYGNAVNPATGTPFFPPGSKIPAIPGAPDGDARLQRIAQAGKEWKNTIGRKVDMESYVYRLALEWARLNAEDREMMTMKV</sequence>
<gene>
    <name evidence="6" type="ORF">LENED_001476</name>
</gene>
<evidence type="ECO:0000256" key="1">
    <source>
        <dbReference type="ARBA" id="ARBA00010118"/>
    </source>
</evidence>
<feature type="region of interest" description="Disordered" evidence="3">
    <location>
        <begin position="40"/>
        <end position="59"/>
    </location>
</feature>
<keyword evidence="4" id="KW-0472">Membrane</keyword>
<feature type="region of interest" description="Disordered" evidence="3">
    <location>
        <begin position="1"/>
        <end position="27"/>
    </location>
</feature>
<dbReference type="SMART" id="SM00672">
    <property type="entry name" value="CAP10"/>
    <property type="match status" value="1"/>
</dbReference>
<dbReference type="PANTHER" id="PTHR12203:SF35">
    <property type="entry name" value="PROTEIN O-GLUCOSYLTRANSFERASE 1"/>
    <property type="match status" value="1"/>
</dbReference>
<protein>
    <submittedName>
        <fullName evidence="6">Glycosyltransferase family 90 protein</fullName>
    </submittedName>
</protein>
<evidence type="ECO:0000259" key="5">
    <source>
        <dbReference type="SMART" id="SM00672"/>
    </source>
</evidence>
<dbReference type="GO" id="GO:0016740">
    <property type="term" value="F:transferase activity"/>
    <property type="evidence" value="ECO:0007669"/>
    <property type="project" value="UniProtKB-KW"/>
</dbReference>
<reference evidence="6 7" key="1">
    <citation type="submission" date="2016-08" db="EMBL/GenBank/DDBJ databases">
        <authorList>
            <consortium name="Lentinula edodes genome sequencing consortium"/>
            <person name="Sakamoto Y."/>
            <person name="Nakade K."/>
            <person name="Sato S."/>
            <person name="Yoshida Y."/>
            <person name="Miyazaki K."/>
            <person name="Natsume S."/>
            <person name="Konno N."/>
        </authorList>
    </citation>
    <scope>NUCLEOTIDE SEQUENCE [LARGE SCALE GENOMIC DNA]</scope>
    <source>
        <strain evidence="6 7">NBRC 111202</strain>
    </source>
</reference>
<feature type="domain" description="Glycosyl transferase CAP10" evidence="5">
    <location>
        <begin position="419"/>
        <end position="788"/>
    </location>
</feature>
<evidence type="ECO:0000256" key="2">
    <source>
        <dbReference type="ARBA" id="ARBA00022679"/>
    </source>
</evidence>
<feature type="transmembrane region" description="Helical" evidence="4">
    <location>
        <begin position="79"/>
        <end position="97"/>
    </location>
</feature>
<dbReference type="PANTHER" id="PTHR12203">
    <property type="entry name" value="KDEL LYS-ASP-GLU-LEU CONTAINING - RELATED"/>
    <property type="match status" value="1"/>
</dbReference>
<dbReference type="InterPro" id="IPR006598">
    <property type="entry name" value="CAP10"/>
</dbReference>
<keyword evidence="7" id="KW-1185">Reference proteome</keyword>
<evidence type="ECO:0000313" key="6">
    <source>
        <dbReference type="EMBL" id="GAV99986.1"/>
    </source>
</evidence>
<dbReference type="Pfam" id="PF05686">
    <property type="entry name" value="Glyco_transf_90"/>
    <property type="match status" value="1"/>
</dbReference>
<evidence type="ECO:0000256" key="3">
    <source>
        <dbReference type="SAM" id="MobiDB-lite"/>
    </source>
</evidence>
<dbReference type="EMBL" id="BDGU01000021">
    <property type="protein sequence ID" value="GAV99986.1"/>
    <property type="molecule type" value="Genomic_DNA"/>
</dbReference>
<proteinExistence type="inferred from homology"/>
<dbReference type="AlphaFoldDB" id="A0A1Q3DY89"/>
<keyword evidence="4" id="KW-0812">Transmembrane</keyword>
<evidence type="ECO:0000256" key="4">
    <source>
        <dbReference type="SAM" id="Phobius"/>
    </source>
</evidence>
<name>A0A1Q3DY89_LENED</name>
<organism evidence="6 7">
    <name type="scientific">Lentinula edodes</name>
    <name type="common">Shiitake mushroom</name>
    <name type="synonym">Lentinus edodes</name>
    <dbReference type="NCBI Taxonomy" id="5353"/>
    <lineage>
        <taxon>Eukaryota</taxon>
        <taxon>Fungi</taxon>
        <taxon>Dikarya</taxon>
        <taxon>Basidiomycota</taxon>
        <taxon>Agaricomycotina</taxon>
        <taxon>Agaricomycetes</taxon>
        <taxon>Agaricomycetidae</taxon>
        <taxon>Agaricales</taxon>
        <taxon>Marasmiineae</taxon>
        <taxon>Omphalotaceae</taxon>
        <taxon>Lentinula</taxon>
    </lineage>
</organism>
<dbReference type="InterPro" id="IPR051091">
    <property type="entry name" value="O-Glucosyltr/Glycosyltrsf_90"/>
</dbReference>
<feature type="region of interest" description="Disordered" evidence="3">
    <location>
        <begin position="102"/>
        <end position="124"/>
    </location>
</feature>
<accession>A0A1Q3DY89</accession>
<dbReference type="Proteomes" id="UP000188533">
    <property type="component" value="Unassembled WGS sequence"/>
</dbReference>
<comment type="caution">
    <text evidence="6">The sequence shown here is derived from an EMBL/GenBank/DDBJ whole genome shotgun (WGS) entry which is preliminary data.</text>
</comment>